<dbReference type="Gene3D" id="3.40.50.11350">
    <property type="match status" value="1"/>
</dbReference>
<evidence type="ECO:0000256" key="1">
    <source>
        <dbReference type="SAM" id="MobiDB-lite"/>
    </source>
</evidence>
<feature type="compositionally biased region" description="Basic and acidic residues" evidence="1">
    <location>
        <begin position="275"/>
        <end position="294"/>
    </location>
</feature>
<feature type="compositionally biased region" description="Acidic residues" evidence="1">
    <location>
        <begin position="620"/>
        <end position="632"/>
    </location>
</feature>
<feature type="signal peptide" evidence="2">
    <location>
        <begin position="1"/>
        <end position="23"/>
    </location>
</feature>
<dbReference type="AlphaFoldDB" id="K8EPC4"/>
<dbReference type="KEGG" id="bpg:Bathy15g01860"/>
<dbReference type="Proteomes" id="UP000198341">
    <property type="component" value="Chromosome 15"/>
</dbReference>
<accession>K8EPC4</accession>
<evidence type="ECO:0000313" key="3">
    <source>
        <dbReference type="EMBL" id="CCO19891.1"/>
    </source>
</evidence>
<feature type="chain" id="PRO_5003917496" description="O-fucosyltransferase family protein" evidence="2">
    <location>
        <begin position="24"/>
        <end position="767"/>
    </location>
</feature>
<keyword evidence="4" id="KW-1185">Reference proteome</keyword>
<evidence type="ECO:0008006" key="5">
    <source>
        <dbReference type="Google" id="ProtNLM"/>
    </source>
</evidence>
<feature type="region of interest" description="Disordered" evidence="1">
    <location>
        <begin position="275"/>
        <end position="298"/>
    </location>
</feature>
<feature type="region of interest" description="Disordered" evidence="1">
    <location>
        <begin position="611"/>
        <end position="640"/>
    </location>
</feature>
<sequence>MRASSSRIFFLLFLSVSVSNVRFEVNAEEALTEDNGELGFAKQFNPSQNDEYDNQEVHMYYGSFGGASNCENCLVKARWLAEKLRVDTLHVPACKRKPGDEEQFPTMNPMEYFDERSLRSCNSKSAVLAMDGGDGDTYDSSLASPAYSFNVESLGRRITADAVNGMPCFELVEGWCEIEKHRLGEYLIPKHKYKVEWKVVTSNLEEAKENAGPGKEIYFAGMYDFEPVDPKTGKKYPNVWQKEAQRYVKGETEKLGWADEAVEKRRRERDAARAKKAAEAKEKNFNKDRHDKNNDISTFGLLPTGETLGRTVNQQNIPRRDMFLAREQQIRQQQLQAEHQLSEETFREAWNENANSNANRRRARNLLAFSSIEPCYSNGNLNDEIYEEANKEIEKLKIEPSDTLCVHWRQEDFLWKRIGNDFVKNVSYAAERIIHRAEASKLKTVLLLTNDPEVYPDDKRYDGRVAVNTLRGMLHEIGGLRVEWSMHRNEPDKSKAIYIDKATCSMMVDFIGTGKSSFTATIMDMRQTHELCLIDDPKDARLGRKSNRSINSTEGNALKTTGEKSAASPGFKYKMCLKEQYGGVSRNHRSPFIFPSDEFEHPIQAVETLLDSHTKTPSTNDDDDSDDDDGDEIDLRGGPEVVDEYLAEKEIKTFKSKEKKIEPEVEKINHDEYVREYQEENQQSNAMKEFSVLDPSISSEDLKLDLRELDDDASVECDRCYAAMPQSEVATPNAEIWLTTPSCEKCGVQLLRVQKQRANQGSEKKKK</sequence>
<dbReference type="GeneID" id="19011408"/>
<keyword evidence="2" id="KW-0732">Signal</keyword>
<gene>
    <name evidence="3" type="ordered locus">Bathy15g01860</name>
</gene>
<feature type="compositionally biased region" description="Polar residues" evidence="1">
    <location>
        <begin position="548"/>
        <end position="559"/>
    </location>
</feature>
<dbReference type="RefSeq" id="XP_007508805.1">
    <property type="nucleotide sequence ID" value="XM_007508743.1"/>
</dbReference>
<reference evidence="3 4" key="1">
    <citation type="submission" date="2011-10" db="EMBL/GenBank/DDBJ databases">
        <authorList>
            <person name="Genoscope - CEA"/>
        </authorList>
    </citation>
    <scope>NUCLEOTIDE SEQUENCE [LARGE SCALE GENOMIC DNA]</scope>
    <source>
        <strain evidence="3 4">RCC 1105</strain>
    </source>
</reference>
<feature type="region of interest" description="Disordered" evidence="1">
    <location>
        <begin position="543"/>
        <end position="566"/>
    </location>
</feature>
<evidence type="ECO:0000256" key="2">
    <source>
        <dbReference type="SAM" id="SignalP"/>
    </source>
</evidence>
<dbReference type="EMBL" id="FO082264">
    <property type="protein sequence ID" value="CCO19891.1"/>
    <property type="molecule type" value="Genomic_DNA"/>
</dbReference>
<protein>
    <recommendedName>
        <fullName evidence="5">O-fucosyltransferase family protein</fullName>
    </recommendedName>
</protein>
<name>K8EPC4_9CHLO</name>
<organism evidence="3 4">
    <name type="scientific">Bathycoccus prasinos</name>
    <dbReference type="NCBI Taxonomy" id="41875"/>
    <lineage>
        <taxon>Eukaryota</taxon>
        <taxon>Viridiplantae</taxon>
        <taxon>Chlorophyta</taxon>
        <taxon>Mamiellophyceae</taxon>
        <taxon>Mamiellales</taxon>
        <taxon>Bathycoccaceae</taxon>
        <taxon>Bathycoccus</taxon>
    </lineage>
</organism>
<dbReference type="CDD" id="cd11296">
    <property type="entry name" value="O-FucT_like"/>
    <property type="match status" value="1"/>
</dbReference>
<proteinExistence type="predicted"/>
<evidence type="ECO:0000313" key="4">
    <source>
        <dbReference type="Proteomes" id="UP000198341"/>
    </source>
</evidence>